<dbReference type="PROSITE" id="PS50217">
    <property type="entry name" value="BZIP"/>
    <property type="match status" value="1"/>
</dbReference>
<dbReference type="WBParaSite" id="MhA1_Contig1832.frz3.gene5">
    <property type="protein sequence ID" value="MhA1_Contig1832.frz3.gene5"/>
    <property type="gene ID" value="MhA1_Contig1832.frz3.gene5"/>
</dbReference>
<evidence type="ECO:0000256" key="6">
    <source>
        <dbReference type="ARBA" id="ARBA00023242"/>
    </source>
</evidence>
<dbReference type="PANTHER" id="PTHR13044:SF14">
    <property type="entry name" value="CRYPTOCEPHAL, ISOFORM A"/>
    <property type="match status" value="1"/>
</dbReference>
<keyword evidence="10" id="KW-1185">Reference proteome</keyword>
<dbReference type="Proteomes" id="UP000095281">
    <property type="component" value="Unplaced"/>
</dbReference>
<sequence>MHSHMSRVSSKQERMMLAEHESSPTGILEQLSPMATPLTVPTPLEISTPFSSLESSLPQHQFSTNPPPQPQCFNQPYNQANMGNPTMWTTNVDEEQQRRDSQYRFGLAENGAERGGGTGRGGNEPFNYWTFVTNDSYMDTGVGSIGGGGIEGGIQGRSYPPPGTSHGYSDWIANSSTAAKAGKRFTLQARPLSVVFVGPESGTRAAASTFIQNANTTIPSHYGDNSNFSSYSPPQHSQFTQHNEHWIDGNFVETDSHLWQQENNEQQFFISEGHYQNNNQLYGTFTGEGDYIDDMGTSTIPTVSSTSPSASAFEPLSVCSSACTWSSGGGEYSSSSQDEIFEEIQRECAEIERRSFSRSPQQKGTKNKSKNSSKFLEKPPRAERKKELNRVAATRYREKKRKEREEAFGEMGKLESRNLTLRAEIAAVQAEINYLRGLAKEIENVRRTKIIN</sequence>
<evidence type="ECO:0000256" key="8">
    <source>
        <dbReference type="SAM" id="MobiDB-lite"/>
    </source>
</evidence>
<comment type="similarity">
    <text evidence="2">Belongs to the bZIP family.</text>
</comment>
<dbReference type="CDD" id="cd14692">
    <property type="entry name" value="bZIP_ATF4"/>
    <property type="match status" value="1"/>
</dbReference>
<keyword evidence="7" id="KW-0175">Coiled coil</keyword>
<dbReference type="GO" id="GO:0001228">
    <property type="term" value="F:DNA-binding transcription activator activity, RNA polymerase II-specific"/>
    <property type="evidence" value="ECO:0007669"/>
    <property type="project" value="TreeGrafter"/>
</dbReference>
<reference evidence="11" key="1">
    <citation type="submission" date="2016-11" db="UniProtKB">
        <authorList>
            <consortium name="WormBaseParasite"/>
        </authorList>
    </citation>
    <scope>IDENTIFICATION</scope>
</reference>
<evidence type="ECO:0000256" key="4">
    <source>
        <dbReference type="ARBA" id="ARBA00023125"/>
    </source>
</evidence>
<keyword evidence="4" id="KW-0238">DNA-binding</keyword>
<evidence type="ECO:0000256" key="7">
    <source>
        <dbReference type="SAM" id="Coils"/>
    </source>
</evidence>
<dbReference type="SMART" id="SM00338">
    <property type="entry name" value="BRLZ"/>
    <property type="match status" value="1"/>
</dbReference>
<feature type="region of interest" description="Disordered" evidence="8">
    <location>
        <begin position="38"/>
        <end position="69"/>
    </location>
</feature>
<organism evidence="10 11">
    <name type="scientific">Meloidogyne hapla</name>
    <name type="common">Root-knot nematode worm</name>
    <dbReference type="NCBI Taxonomy" id="6305"/>
    <lineage>
        <taxon>Eukaryota</taxon>
        <taxon>Metazoa</taxon>
        <taxon>Ecdysozoa</taxon>
        <taxon>Nematoda</taxon>
        <taxon>Chromadorea</taxon>
        <taxon>Rhabditida</taxon>
        <taxon>Tylenchina</taxon>
        <taxon>Tylenchomorpha</taxon>
        <taxon>Tylenchoidea</taxon>
        <taxon>Meloidogynidae</taxon>
        <taxon>Meloidogyninae</taxon>
        <taxon>Meloidogyne</taxon>
    </lineage>
</organism>
<dbReference type="InterPro" id="IPR046347">
    <property type="entry name" value="bZIP_sf"/>
</dbReference>
<dbReference type="GO" id="GO:0005634">
    <property type="term" value="C:nucleus"/>
    <property type="evidence" value="ECO:0007669"/>
    <property type="project" value="UniProtKB-SubCell"/>
</dbReference>
<evidence type="ECO:0000259" key="9">
    <source>
        <dbReference type="PROSITE" id="PS50217"/>
    </source>
</evidence>
<evidence type="ECO:0000256" key="2">
    <source>
        <dbReference type="ARBA" id="ARBA00007163"/>
    </source>
</evidence>
<keyword evidence="6" id="KW-0539">Nucleus</keyword>
<proteinExistence type="inferred from homology"/>
<evidence type="ECO:0000256" key="1">
    <source>
        <dbReference type="ARBA" id="ARBA00004123"/>
    </source>
</evidence>
<evidence type="ECO:0000313" key="11">
    <source>
        <dbReference type="WBParaSite" id="MhA1_Contig1832.frz3.gene5"/>
    </source>
</evidence>
<feature type="region of interest" description="Disordered" evidence="8">
    <location>
        <begin position="1"/>
        <end position="25"/>
    </location>
</feature>
<feature type="domain" description="BZIP" evidence="9">
    <location>
        <begin position="379"/>
        <end position="442"/>
    </location>
</feature>
<keyword evidence="3" id="KW-0805">Transcription regulation</keyword>
<dbReference type="AlphaFoldDB" id="A0A1I8BBB1"/>
<feature type="compositionally biased region" description="Polar residues" evidence="8">
    <location>
        <begin position="48"/>
        <end position="64"/>
    </location>
</feature>
<dbReference type="PANTHER" id="PTHR13044">
    <property type="entry name" value="ACTIVATING TRANSCRIPTION FACTOR ATF 4/5"/>
    <property type="match status" value="1"/>
</dbReference>
<evidence type="ECO:0000256" key="5">
    <source>
        <dbReference type="ARBA" id="ARBA00023163"/>
    </source>
</evidence>
<dbReference type="InterPro" id="IPR004827">
    <property type="entry name" value="bZIP"/>
</dbReference>
<comment type="subcellular location">
    <subcellularLocation>
        <location evidence="1">Nucleus</location>
    </subcellularLocation>
</comment>
<dbReference type="GO" id="GO:0000977">
    <property type="term" value="F:RNA polymerase II transcription regulatory region sequence-specific DNA binding"/>
    <property type="evidence" value="ECO:0007669"/>
    <property type="project" value="TreeGrafter"/>
</dbReference>
<feature type="coiled-coil region" evidence="7">
    <location>
        <begin position="397"/>
        <end position="431"/>
    </location>
</feature>
<feature type="compositionally biased region" description="Basic and acidic residues" evidence="8">
    <location>
        <begin position="375"/>
        <end position="386"/>
    </location>
</feature>
<dbReference type="Gene3D" id="1.20.5.170">
    <property type="match status" value="1"/>
</dbReference>
<dbReference type="SUPFAM" id="SSF57959">
    <property type="entry name" value="Leucine zipper domain"/>
    <property type="match status" value="1"/>
</dbReference>
<accession>A0A1I8BBB1</accession>
<protein>
    <submittedName>
        <fullName evidence="11">BZIP domain-containing protein</fullName>
    </submittedName>
</protein>
<evidence type="ECO:0000256" key="3">
    <source>
        <dbReference type="ARBA" id="ARBA00023015"/>
    </source>
</evidence>
<keyword evidence="5" id="KW-0804">Transcription</keyword>
<feature type="region of interest" description="Disordered" evidence="8">
    <location>
        <begin position="352"/>
        <end position="386"/>
    </location>
</feature>
<name>A0A1I8BBB1_MELHA</name>
<feature type="compositionally biased region" description="Basic and acidic residues" evidence="8">
    <location>
        <begin position="10"/>
        <end position="22"/>
    </location>
</feature>
<dbReference type="Pfam" id="PF00170">
    <property type="entry name" value="bZIP_1"/>
    <property type="match status" value="1"/>
</dbReference>
<evidence type="ECO:0000313" key="10">
    <source>
        <dbReference type="Proteomes" id="UP000095281"/>
    </source>
</evidence>